<sequence>MIRKNVHKTLLSFFLILCICHKTVAQTAEQKTIPLSVLLNKISNKHKIFFTYNVNLLSGKYIQEEGFKDLSLEESISLLEKLTPFVIDDLGNNYYVIYNKKDVKKLKANKKKTDVINPKSSINNDFKEQKIRVKGIVLSSDNTPLTGATLLEQSSLVGVTTNQDGIFEFETLKNNLVTVSFLGHESKKLKLIANKFHTITLLAGQELEEVQIVGSRNKNRVANDSPVAIDFIDIEKTASKNSQVEINQFLQYVIPSFNATKQSGADGADHIDPATIRGLGPDQTLVLINGKRRHQASLVNLYGTRGRGNSGTDLNTIPISAIKRIELLRDGASAQYGSDAIAGVLNIVLKDSDNELNVGSTVGFYNADTENILPNKTDGFIYKLALNYGTKINKGGFVNITAEALSSDKTFRKGTEIRENYGQAGISNVSLFLNSEIPIHKNAKFYANGGFNYKNTEAFAFTRKAESERNVLEIYPDGFNPLITSQILDNSFSFGLITSFNDWNIDANNTFGRNNFHYNIKNTLNATLVENSPTDFDAGGHQLIQNTTSIDFSKYFLKDKYGFNIALGLEHRLDKYKIFAGEEASYKSYDVNGNSIDSDTQFSEYQMLNGVIRPGGSQGFPGYAIENEVDRDRSNFGVYADTEVDFSKKFMIAAALRYEYYSDFGSTLNYKLASRVKITNKLSARTSFSTGFRAPSLAQIYYNLTFTNFIGNVATESLLVANNSAIARRFNIDKLKEEKAKNFSLGFTSKLGSNFNMAIDAYYVAIKDRIILSGNFDASSLGVDIDNVQFFANGVNTRTTGVDLVLNWQKKLTKGTLSFDFAGNINHMVIEEINNRMLAEEIFFGKREQQFLLASAPKNKFNFGVNYQLKKITAALKITRFSEVKLIDWQIAKDLANYNNSVSQRLAAATDTYKAKVITDLHLGYQLNKTLNLQVGANNLFNVYPTEQDTFTDSGGKWDATQMGSNGAFYYLKFNINL</sequence>
<protein>
    <submittedName>
        <fullName evidence="13">TonB-dependent receptor</fullName>
    </submittedName>
</protein>
<proteinExistence type="inferred from homology"/>
<keyword evidence="5 9" id="KW-0798">TonB box</keyword>
<keyword evidence="14" id="KW-1185">Reference proteome</keyword>
<dbReference type="Pfam" id="PF13715">
    <property type="entry name" value="CarbopepD_reg_2"/>
    <property type="match status" value="1"/>
</dbReference>
<dbReference type="InterPro" id="IPR039426">
    <property type="entry name" value="TonB-dep_rcpt-like"/>
</dbReference>
<dbReference type="InterPro" id="IPR008969">
    <property type="entry name" value="CarboxyPept-like_regulatory"/>
</dbReference>
<evidence type="ECO:0000259" key="12">
    <source>
        <dbReference type="Pfam" id="PF07715"/>
    </source>
</evidence>
<dbReference type="Gene3D" id="2.40.170.20">
    <property type="entry name" value="TonB-dependent receptor, beta-barrel domain"/>
    <property type="match status" value="1"/>
</dbReference>
<dbReference type="InterPro" id="IPR036942">
    <property type="entry name" value="Beta-barrel_TonB_sf"/>
</dbReference>
<keyword evidence="6 8" id="KW-0472">Membrane</keyword>
<dbReference type="Pfam" id="PF07715">
    <property type="entry name" value="Plug"/>
    <property type="match status" value="1"/>
</dbReference>
<name>A0A1B8TYJ8_9FLAO</name>
<gene>
    <name evidence="13" type="ORF">LPB301_09690</name>
</gene>
<reference evidence="14" key="1">
    <citation type="submission" date="2016-02" db="EMBL/GenBank/DDBJ databases">
        <title>Paenibacillus sp. LPB0068, isolated from Crassostrea gigas.</title>
        <authorList>
            <person name="Shin S.-K."/>
            <person name="Yi H."/>
        </authorList>
    </citation>
    <scope>NUCLEOTIDE SEQUENCE [LARGE SCALE GENOMIC DNA]</scope>
    <source>
        <strain evidence="14">KCTC 23969</strain>
    </source>
</reference>
<evidence type="ECO:0000256" key="1">
    <source>
        <dbReference type="ARBA" id="ARBA00004571"/>
    </source>
</evidence>
<dbReference type="PROSITE" id="PS52016">
    <property type="entry name" value="TONB_DEPENDENT_REC_3"/>
    <property type="match status" value="1"/>
</dbReference>
<keyword evidence="10" id="KW-0732">Signal</keyword>
<organism evidence="13 14">
    <name type="scientific">Polaribacter reichenbachii</name>
    <dbReference type="NCBI Taxonomy" id="996801"/>
    <lineage>
        <taxon>Bacteria</taxon>
        <taxon>Pseudomonadati</taxon>
        <taxon>Bacteroidota</taxon>
        <taxon>Flavobacteriia</taxon>
        <taxon>Flavobacteriales</taxon>
        <taxon>Flavobacteriaceae</taxon>
    </lineage>
</organism>
<keyword evidence="13" id="KW-0675">Receptor</keyword>
<dbReference type="SUPFAM" id="SSF56935">
    <property type="entry name" value="Porins"/>
    <property type="match status" value="1"/>
</dbReference>
<evidence type="ECO:0000259" key="11">
    <source>
        <dbReference type="Pfam" id="PF00593"/>
    </source>
</evidence>
<dbReference type="STRING" id="996801.BW723_06030"/>
<dbReference type="GO" id="GO:0009279">
    <property type="term" value="C:cell outer membrane"/>
    <property type="evidence" value="ECO:0007669"/>
    <property type="project" value="UniProtKB-SubCell"/>
</dbReference>
<comment type="similarity">
    <text evidence="8 9">Belongs to the TonB-dependent receptor family.</text>
</comment>
<comment type="subcellular location">
    <subcellularLocation>
        <location evidence="1 8">Cell outer membrane</location>
        <topology evidence="1 8">Multi-pass membrane protein</topology>
    </subcellularLocation>
</comment>
<dbReference type="InterPro" id="IPR000531">
    <property type="entry name" value="Beta-barrel_TonB"/>
</dbReference>
<comment type="caution">
    <text evidence="13">The sequence shown here is derived from an EMBL/GenBank/DDBJ whole genome shotgun (WGS) entry which is preliminary data.</text>
</comment>
<dbReference type="RefSeq" id="WP_068360813.1">
    <property type="nucleotide sequence ID" value="NZ_CP019337.1"/>
</dbReference>
<dbReference type="OrthoDB" id="9805434at2"/>
<dbReference type="Pfam" id="PF00593">
    <property type="entry name" value="TonB_dep_Rec_b-barrel"/>
    <property type="match status" value="1"/>
</dbReference>
<accession>A0A1B8TYJ8</accession>
<evidence type="ECO:0000256" key="4">
    <source>
        <dbReference type="ARBA" id="ARBA00022692"/>
    </source>
</evidence>
<keyword evidence="4 8" id="KW-0812">Transmembrane</keyword>
<dbReference type="SUPFAM" id="SSF49464">
    <property type="entry name" value="Carboxypeptidase regulatory domain-like"/>
    <property type="match status" value="1"/>
</dbReference>
<keyword evidence="2 8" id="KW-0813">Transport</keyword>
<evidence type="ECO:0000256" key="2">
    <source>
        <dbReference type="ARBA" id="ARBA00022448"/>
    </source>
</evidence>
<dbReference type="PANTHER" id="PTHR47234:SF3">
    <property type="entry name" value="SECRETIN_TONB SHORT N-TERMINAL DOMAIN-CONTAINING PROTEIN"/>
    <property type="match status" value="1"/>
</dbReference>
<dbReference type="EMBL" id="LSFL01000034">
    <property type="protein sequence ID" value="OBY64688.1"/>
    <property type="molecule type" value="Genomic_DNA"/>
</dbReference>
<feature type="chain" id="PRO_5008615750" evidence="10">
    <location>
        <begin position="28"/>
        <end position="978"/>
    </location>
</feature>
<evidence type="ECO:0000256" key="8">
    <source>
        <dbReference type="PROSITE-ProRule" id="PRU01360"/>
    </source>
</evidence>
<feature type="signal peptide" evidence="10">
    <location>
        <begin position="1"/>
        <end position="27"/>
    </location>
</feature>
<evidence type="ECO:0000256" key="5">
    <source>
        <dbReference type="ARBA" id="ARBA00023077"/>
    </source>
</evidence>
<evidence type="ECO:0000256" key="10">
    <source>
        <dbReference type="SAM" id="SignalP"/>
    </source>
</evidence>
<dbReference type="Gene3D" id="2.170.130.10">
    <property type="entry name" value="TonB-dependent receptor, plug domain"/>
    <property type="match status" value="1"/>
</dbReference>
<keyword evidence="7 8" id="KW-0998">Cell outer membrane</keyword>
<dbReference type="InterPro" id="IPR012910">
    <property type="entry name" value="Plug_dom"/>
</dbReference>
<feature type="domain" description="TonB-dependent receptor plug" evidence="12">
    <location>
        <begin position="223"/>
        <end position="344"/>
    </location>
</feature>
<dbReference type="Proteomes" id="UP000092612">
    <property type="component" value="Unassembled WGS sequence"/>
</dbReference>
<evidence type="ECO:0000256" key="7">
    <source>
        <dbReference type="ARBA" id="ARBA00023237"/>
    </source>
</evidence>
<dbReference type="InterPro" id="IPR037066">
    <property type="entry name" value="Plug_dom_sf"/>
</dbReference>
<evidence type="ECO:0000313" key="14">
    <source>
        <dbReference type="Proteomes" id="UP000092612"/>
    </source>
</evidence>
<evidence type="ECO:0000256" key="3">
    <source>
        <dbReference type="ARBA" id="ARBA00022452"/>
    </source>
</evidence>
<dbReference type="CDD" id="cd01347">
    <property type="entry name" value="ligand_gated_channel"/>
    <property type="match status" value="1"/>
</dbReference>
<feature type="domain" description="TonB-dependent receptor-like beta-barrel" evidence="11">
    <location>
        <begin position="470"/>
        <end position="940"/>
    </location>
</feature>
<dbReference type="KEGG" id="prn:BW723_06030"/>
<keyword evidence="3 8" id="KW-1134">Transmembrane beta strand</keyword>
<evidence type="ECO:0000256" key="6">
    <source>
        <dbReference type="ARBA" id="ARBA00023136"/>
    </source>
</evidence>
<evidence type="ECO:0000256" key="9">
    <source>
        <dbReference type="RuleBase" id="RU003357"/>
    </source>
</evidence>
<evidence type="ECO:0000313" key="13">
    <source>
        <dbReference type="EMBL" id="OBY64688.1"/>
    </source>
</evidence>
<dbReference type="AlphaFoldDB" id="A0A1B8TYJ8"/>
<dbReference type="PANTHER" id="PTHR47234">
    <property type="match status" value="1"/>
</dbReference>